<comment type="caution">
    <text evidence="1">The sequence shown here is derived from an EMBL/GenBank/DDBJ whole genome shotgun (WGS) entry which is preliminary data.</text>
</comment>
<reference evidence="1 2" key="1">
    <citation type="journal article" date="2014" name="PLoS Genet.">
        <title>Phylogenetically driven sequencing of extremely halophilic archaea reveals strategies for static and dynamic osmo-response.</title>
        <authorList>
            <person name="Becker E.A."/>
            <person name="Seitzer P.M."/>
            <person name="Tritt A."/>
            <person name="Larsen D."/>
            <person name="Krusor M."/>
            <person name="Yao A.I."/>
            <person name="Wu D."/>
            <person name="Madern D."/>
            <person name="Eisen J.A."/>
            <person name="Darling A.E."/>
            <person name="Facciotti M.T."/>
        </authorList>
    </citation>
    <scope>NUCLEOTIDE SEQUENCE [LARGE SCALE GENOMIC DNA]</scope>
    <source>
        <strain evidence="1 2">DSM 8989</strain>
    </source>
</reference>
<keyword evidence="2" id="KW-1185">Reference proteome</keyword>
<gene>
    <name evidence="1" type="ORF">C450_16085</name>
</gene>
<dbReference type="Pfam" id="PF09844">
    <property type="entry name" value="DUF2071"/>
    <property type="match status" value="1"/>
</dbReference>
<organism evidence="1 2">
    <name type="scientific">Halococcus salifodinae DSM 8989</name>
    <dbReference type="NCBI Taxonomy" id="1227456"/>
    <lineage>
        <taxon>Archaea</taxon>
        <taxon>Methanobacteriati</taxon>
        <taxon>Methanobacteriota</taxon>
        <taxon>Stenosarchaea group</taxon>
        <taxon>Halobacteria</taxon>
        <taxon>Halobacteriales</taxon>
        <taxon>Halococcaceae</taxon>
        <taxon>Halococcus</taxon>
    </lineage>
</organism>
<evidence type="ECO:0000313" key="1">
    <source>
        <dbReference type="EMBL" id="EMA49808.1"/>
    </source>
</evidence>
<evidence type="ECO:0000313" key="2">
    <source>
        <dbReference type="Proteomes" id="UP000011625"/>
    </source>
</evidence>
<sequence>MVIALAMDWQELLFANWPVDPDVVDAHLPDALAVDTYDGSAWLSVVPFTNAAVRPCGLPTRLGVDLPELNLRTYVTCEGTPSVYFFSLDAEGILGVLGARLFHHLPYYYARMNHRRSESGTSRFESRRLHPGARPVEFAATYEPAGERLNPEPDSLAAFLTERYRFHTEAPDGTVRYSTVEHDPWPLYPANVRIDENTIFRANGFADPLGEPVHYYSPGVEITASASKRLQE</sequence>
<dbReference type="PANTHER" id="PTHR39186:SF1">
    <property type="entry name" value="DUF2071 DOMAIN-CONTAINING PROTEIN"/>
    <property type="match status" value="1"/>
</dbReference>
<protein>
    <recommendedName>
        <fullName evidence="3">DUF2071 domain-containing protein</fullName>
    </recommendedName>
</protein>
<proteinExistence type="predicted"/>
<dbReference type="SUPFAM" id="SSF160104">
    <property type="entry name" value="Acetoacetate decarboxylase-like"/>
    <property type="match status" value="1"/>
</dbReference>
<dbReference type="PATRIC" id="fig|1227456.3.peg.3267"/>
<dbReference type="Proteomes" id="UP000011625">
    <property type="component" value="Unassembled WGS sequence"/>
</dbReference>
<name>M0MWV7_9EURY</name>
<dbReference type="InterPro" id="IPR023375">
    <property type="entry name" value="ADC_dom_sf"/>
</dbReference>
<dbReference type="OrthoDB" id="233478at2157"/>
<evidence type="ECO:0008006" key="3">
    <source>
        <dbReference type="Google" id="ProtNLM"/>
    </source>
</evidence>
<dbReference type="AlphaFoldDB" id="M0MWV7"/>
<dbReference type="PANTHER" id="PTHR39186">
    <property type="entry name" value="DUF2071 FAMILY PROTEIN"/>
    <property type="match status" value="1"/>
</dbReference>
<dbReference type="InterPro" id="IPR018644">
    <property type="entry name" value="DUF2071"/>
</dbReference>
<dbReference type="RefSeq" id="WP_005045068.1">
    <property type="nucleotide sequence ID" value="NZ_AOME01000076.1"/>
</dbReference>
<accession>M0MWV7</accession>
<dbReference type="EMBL" id="AOME01000076">
    <property type="protein sequence ID" value="EMA49808.1"/>
    <property type="molecule type" value="Genomic_DNA"/>
</dbReference>